<dbReference type="Proteomes" id="UP000597507">
    <property type="component" value="Unassembled WGS sequence"/>
</dbReference>
<evidence type="ECO:0000256" key="2">
    <source>
        <dbReference type="ARBA" id="ARBA00022475"/>
    </source>
</evidence>
<gene>
    <name evidence="7" type="ORF">GCM10010964_26680</name>
</gene>
<organism evidence="7 8">
    <name type="scientific">Caldovatus sediminis</name>
    <dbReference type="NCBI Taxonomy" id="2041189"/>
    <lineage>
        <taxon>Bacteria</taxon>
        <taxon>Pseudomonadati</taxon>
        <taxon>Pseudomonadota</taxon>
        <taxon>Alphaproteobacteria</taxon>
        <taxon>Acetobacterales</taxon>
        <taxon>Roseomonadaceae</taxon>
        <taxon>Caldovatus</taxon>
    </lineage>
</organism>
<keyword evidence="4 6" id="KW-1133">Transmembrane helix</keyword>
<dbReference type="RefSeq" id="WP_188900982.1">
    <property type="nucleotide sequence ID" value="NZ_BMKS01000007.1"/>
</dbReference>
<evidence type="ECO:0000313" key="7">
    <source>
        <dbReference type="EMBL" id="GGG37508.1"/>
    </source>
</evidence>
<dbReference type="NCBIfam" id="TIGR03476">
    <property type="entry name" value="HpnL"/>
    <property type="match status" value="1"/>
</dbReference>
<evidence type="ECO:0000256" key="5">
    <source>
        <dbReference type="ARBA" id="ARBA00023136"/>
    </source>
</evidence>
<evidence type="ECO:0008006" key="9">
    <source>
        <dbReference type="Google" id="ProtNLM"/>
    </source>
</evidence>
<proteinExistence type="predicted"/>
<dbReference type="EMBL" id="BMKS01000007">
    <property type="protein sequence ID" value="GGG37508.1"/>
    <property type="molecule type" value="Genomic_DNA"/>
</dbReference>
<evidence type="ECO:0000256" key="4">
    <source>
        <dbReference type="ARBA" id="ARBA00022989"/>
    </source>
</evidence>
<evidence type="ECO:0000256" key="1">
    <source>
        <dbReference type="ARBA" id="ARBA00004651"/>
    </source>
</evidence>
<dbReference type="GO" id="GO:0005886">
    <property type="term" value="C:plasma membrane"/>
    <property type="evidence" value="ECO:0007669"/>
    <property type="project" value="UniProtKB-SubCell"/>
</dbReference>
<evidence type="ECO:0000256" key="3">
    <source>
        <dbReference type="ARBA" id="ARBA00022692"/>
    </source>
</evidence>
<keyword evidence="3 6" id="KW-0812">Transmembrane</keyword>
<dbReference type="AlphaFoldDB" id="A0A8J2ZCY5"/>
<evidence type="ECO:0000256" key="6">
    <source>
        <dbReference type="SAM" id="Phobius"/>
    </source>
</evidence>
<feature type="transmembrane region" description="Helical" evidence="6">
    <location>
        <begin position="149"/>
        <end position="170"/>
    </location>
</feature>
<protein>
    <recommendedName>
        <fullName evidence="9">TIGR00374 family protein</fullName>
    </recommendedName>
</protein>
<reference evidence="7 8" key="1">
    <citation type="journal article" date="2014" name="Int. J. Syst. Evol. Microbiol.">
        <title>Complete genome sequence of Corynebacterium casei LMG S-19264T (=DSM 44701T), isolated from a smear-ripened cheese.</title>
        <authorList>
            <consortium name="US DOE Joint Genome Institute (JGI-PGF)"/>
            <person name="Walter F."/>
            <person name="Albersmeier A."/>
            <person name="Kalinowski J."/>
            <person name="Ruckert C."/>
        </authorList>
    </citation>
    <scope>NUCLEOTIDE SEQUENCE [LARGE SCALE GENOMIC DNA]</scope>
    <source>
        <strain evidence="7 8">CGMCC 1.16330</strain>
    </source>
</reference>
<dbReference type="PANTHER" id="PTHR40277">
    <property type="entry name" value="BLL5419 PROTEIN"/>
    <property type="match status" value="1"/>
</dbReference>
<feature type="transmembrane region" description="Helical" evidence="6">
    <location>
        <begin position="126"/>
        <end position="143"/>
    </location>
</feature>
<feature type="transmembrane region" description="Helical" evidence="6">
    <location>
        <begin position="38"/>
        <end position="60"/>
    </location>
</feature>
<keyword evidence="8" id="KW-1185">Reference proteome</keyword>
<keyword evidence="5 6" id="KW-0472">Membrane</keyword>
<name>A0A8J2ZCY5_9PROT</name>
<dbReference type="InterPro" id="IPR022791">
    <property type="entry name" value="L-PG_synthase/AglD"/>
</dbReference>
<keyword evidence="2" id="KW-1003">Cell membrane</keyword>
<dbReference type="PANTHER" id="PTHR40277:SF1">
    <property type="entry name" value="BLL5419 PROTEIN"/>
    <property type="match status" value="1"/>
</dbReference>
<sequence length="339" mass="35532">MTRWSALVTLLVGLAVAAYLVGANEPDEILRLLGAVGWWGMLAVLALRLPQILFAALGWAPLIDAPGRPGWGALVRMRWIRDAVNALLPVAQVGGDVVRAQLLVRCGGTRTVPATASVAVDLATELAALFAFAAIGLAVLLHLPHRGDATGWLVAATALCGAMAFGFLAAQRRGLFRLVERLLPRMTVGSARAGRAAAGMAGLHEAVLRLHRAPRRLWSSGAAHLASWLLGTLETWAALRLLGIEVGLAEALVIESLGQLARSLGFMIPGALGVQEGGFVLACGLFGIPPEQALAFALIRRIRDIALGLPGLVAWRWGAMAEARAAAAAAGTARRTPPR</sequence>
<accession>A0A8J2ZCY5</accession>
<comment type="subcellular location">
    <subcellularLocation>
        <location evidence="1">Cell membrane</location>
        <topology evidence="1">Multi-pass membrane protein</topology>
    </subcellularLocation>
</comment>
<dbReference type="Pfam" id="PF03706">
    <property type="entry name" value="LPG_synthase_TM"/>
    <property type="match status" value="1"/>
</dbReference>
<comment type="caution">
    <text evidence="7">The sequence shown here is derived from an EMBL/GenBank/DDBJ whole genome shotgun (WGS) entry which is preliminary data.</text>
</comment>
<evidence type="ECO:0000313" key="8">
    <source>
        <dbReference type="Proteomes" id="UP000597507"/>
    </source>
</evidence>